<keyword evidence="2 5" id="KW-0812">Transmembrane</keyword>
<dbReference type="OrthoDB" id="9759676at2"/>
<feature type="transmembrane region" description="Helical" evidence="5">
    <location>
        <begin position="249"/>
        <end position="273"/>
    </location>
</feature>
<evidence type="ECO:0000256" key="4">
    <source>
        <dbReference type="ARBA" id="ARBA00023136"/>
    </source>
</evidence>
<organism evidence="6 7">
    <name type="scientific">Amylolactobacillus amylophilus DSM 20533 = JCM 1125</name>
    <dbReference type="NCBI Taxonomy" id="1423721"/>
    <lineage>
        <taxon>Bacteria</taxon>
        <taxon>Bacillati</taxon>
        <taxon>Bacillota</taxon>
        <taxon>Bacilli</taxon>
        <taxon>Lactobacillales</taxon>
        <taxon>Lactobacillaceae</taxon>
        <taxon>Amylolactobacillus</taxon>
    </lineage>
</organism>
<dbReference type="Pfam" id="PF13520">
    <property type="entry name" value="AA_permease_2"/>
    <property type="match status" value="1"/>
</dbReference>
<accession>A0A1L6XAT0</accession>
<proteinExistence type="predicted"/>
<dbReference type="InterPro" id="IPR053153">
    <property type="entry name" value="APC_K+_Transporter"/>
</dbReference>
<evidence type="ECO:0000256" key="2">
    <source>
        <dbReference type="ARBA" id="ARBA00022692"/>
    </source>
</evidence>
<protein>
    <submittedName>
        <fullName evidence="6">Amino acid permease</fullName>
    </submittedName>
</protein>
<evidence type="ECO:0000313" key="7">
    <source>
        <dbReference type="Proteomes" id="UP000185499"/>
    </source>
</evidence>
<evidence type="ECO:0000313" key="6">
    <source>
        <dbReference type="EMBL" id="APT18076.1"/>
    </source>
</evidence>
<evidence type="ECO:0000256" key="5">
    <source>
        <dbReference type="SAM" id="Phobius"/>
    </source>
</evidence>
<dbReference type="GO" id="GO:0022857">
    <property type="term" value="F:transmembrane transporter activity"/>
    <property type="evidence" value="ECO:0007669"/>
    <property type="project" value="InterPro"/>
</dbReference>
<evidence type="ECO:0000256" key="3">
    <source>
        <dbReference type="ARBA" id="ARBA00022989"/>
    </source>
</evidence>
<dbReference type="Proteomes" id="UP000185499">
    <property type="component" value="Chromosome"/>
</dbReference>
<dbReference type="KEGG" id="lah:LA20533_01720"/>
<gene>
    <name evidence="6" type="ORF">LA20533_01720</name>
</gene>
<sequence>MGQFKQLLLGKPLKSDEEGGQKLTRFKALAMLSSDALSSVAYGTEEIALVLVTLSAAAMWYSIPIAAFVLVLLLSLTLSYRQVIHAYPGGGGAYKVSSDNLGKGAGLVAGGSLLIDYMLTVAVSVSAGSNAIVAAIPALYGHQVVISLVIITILTILNLRGMSESANFLMIPVYFFIVMILIMIGTGLFKILTGQIPFTAAAPIGAVVPGVTAALIFKAFSSGSSSLTGVEAISNAVPFFKKPRAKNAAATLTIMAAILGVFFAGISFLNYWYGIVPMEKVTVLSQIADKTFGGQNIFYYLVQFATAFILTVAANTGFSAFPVLAFNLAKDKFMPHNYMDRGDRLGYSNGILTLAIGSGILIVMFGGDVSRLIPLYAAGVFIPFTLSQTGMILKWWHERPKNWVWSATANLVGALISFAILVILFTYRLAEIWPFFVIMPALVYLFHKINQHYKNVAEQLRLMDNEATYHQFDGSTVIVLVSSVTQVTKNALSYAESIGDYVIAMHVSMDENPDKEKEIQSEFTKDYPNIRFVDIHSSYRSIVKPVSRFVDVISRNAAQRNYSTTVLIPQFVPNKNWHFALHNQTALRLKQTFMRRENIIVATYSYNLKK</sequence>
<dbReference type="GO" id="GO:0016020">
    <property type="term" value="C:membrane"/>
    <property type="evidence" value="ECO:0007669"/>
    <property type="project" value="UniProtKB-SubCell"/>
</dbReference>
<feature type="transmembrane region" description="Helical" evidence="5">
    <location>
        <begin position="105"/>
        <end position="127"/>
    </location>
</feature>
<feature type="transmembrane region" description="Helical" evidence="5">
    <location>
        <begin position="297"/>
        <end position="326"/>
    </location>
</feature>
<dbReference type="RefSeq" id="WP_056946476.1">
    <property type="nucleotide sequence ID" value="NZ_AYYS01000013.1"/>
</dbReference>
<name>A0A1L6XAT0_9LACO</name>
<feature type="transmembrane region" description="Helical" evidence="5">
    <location>
        <begin position="198"/>
        <end position="217"/>
    </location>
</feature>
<keyword evidence="3 5" id="KW-1133">Transmembrane helix</keyword>
<feature type="transmembrane region" description="Helical" evidence="5">
    <location>
        <begin position="47"/>
        <end position="74"/>
    </location>
</feature>
<feature type="transmembrane region" description="Helical" evidence="5">
    <location>
        <begin position="373"/>
        <end position="396"/>
    </location>
</feature>
<reference evidence="6 7" key="1">
    <citation type="submission" date="2016-12" db="EMBL/GenBank/DDBJ databases">
        <title>The whole genome sequencing and assembly of Lactobacillus amylophilus DSM 20533T strain.</title>
        <authorList>
            <person name="Lee Y.-J."/>
            <person name="Yi H."/>
            <person name="Bahn Y.-S."/>
            <person name="Kim J.F."/>
            <person name="Lee D.-W."/>
        </authorList>
    </citation>
    <scope>NUCLEOTIDE SEQUENCE [LARGE SCALE GENOMIC DNA]</scope>
    <source>
        <strain evidence="6 7">DSM 20533</strain>
    </source>
</reference>
<feature type="transmembrane region" description="Helical" evidence="5">
    <location>
        <begin position="347"/>
        <end position="367"/>
    </location>
</feature>
<dbReference type="AlphaFoldDB" id="A0A1L6XAT0"/>
<evidence type="ECO:0000256" key="1">
    <source>
        <dbReference type="ARBA" id="ARBA00004141"/>
    </source>
</evidence>
<feature type="transmembrane region" description="Helical" evidence="5">
    <location>
        <begin position="403"/>
        <end position="426"/>
    </location>
</feature>
<dbReference type="InterPro" id="IPR002293">
    <property type="entry name" value="AA/rel_permease1"/>
</dbReference>
<keyword evidence="7" id="KW-1185">Reference proteome</keyword>
<feature type="transmembrane region" description="Helical" evidence="5">
    <location>
        <begin position="139"/>
        <end position="159"/>
    </location>
</feature>
<dbReference type="Gene3D" id="1.20.1740.10">
    <property type="entry name" value="Amino acid/polyamine transporter I"/>
    <property type="match status" value="1"/>
</dbReference>
<dbReference type="EMBL" id="CP018888">
    <property type="protein sequence ID" value="APT18076.1"/>
    <property type="molecule type" value="Genomic_DNA"/>
</dbReference>
<keyword evidence="4 5" id="KW-0472">Membrane</keyword>
<feature type="transmembrane region" description="Helical" evidence="5">
    <location>
        <begin position="432"/>
        <end position="449"/>
    </location>
</feature>
<dbReference type="PANTHER" id="PTHR47704">
    <property type="entry name" value="POTASSIUM TRANSPORTER KIMA"/>
    <property type="match status" value="1"/>
</dbReference>
<dbReference type="PANTHER" id="PTHR47704:SF1">
    <property type="entry name" value="POTASSIUM TRANSPORTER KIMA"/>
    <property type="match status" value="1"/>
</dbReference>
<feature type="transmembrane region" description="Helical" evidence="5">
    <location>
        <begin position="171"/>
        <end position="192"/>
    </location>
</feature>
<comment type="subcellular location">
    <subcellularLocation>
        <location evidence="1">Membrane</location>
        <topology evidence="1">Multi-pass membrane protein</topology>
    </subcellularLocation>
</comment>